<accession>A0A6A6AE17</accession>
<feature type="compositionally biased region" description="Low complexity" evidence="1">
    <location>
        <begin position="128"/>
        <end position="154"/>
    </location>
</feature>
<evidence type="ECO:0000313" key="3">
    <source>
        <dbReference type="Proteomes" id="UP000799771"/>
    </source>
</evidence>
<protein>
    <submittedName>
        <fullName evidence="2">Uncharacterized protein</fullName>
    </submittedName>
</protein>
<feature type="region of interest" description="Disordered" evidence="1">
    <location>
        <begin position="60"/>
        <end position="185"/>
    </location>
</feature>
<organism evidence="2 3">
    <name type="scientific">Dothidotthia symphoricarpi CBS 119687</name>
    <dbReference type="NCBI Taxonomy" id="1392245"/>
    <lineage>
        <taxon>Eukaryota</taxon>
        <taxon>Fungi</taxon>
        <taxon>Dikarya</taxon>
        <taxon>Ascomycota</taxon>
        <taxon>Pezizomycotina</taxon>
        <taxon>Dothideomycetes</taxon>
        <taxon>Pleosporomycetidae</taxon>
        <taxon>Pleosporales</taxon>
        <taxon>Dothidotthiaceae</taxon>
        <taxon>Dothidotthia</taxon>
    </lineage>
</organism>
<dbReference type="RefSeq" id="XP_033523597.1">
    <property type="nucleotide sequence ID" value="XM_033662207.1"/>
</dbReference>
<dbReference type="Proteomes" id="UP000799771">
    <property type="component" value="Unassembled WGS sequence"/>
</dbReference>
<evidence type="ECO:0000256" key="1">
    <source>
        <dbReference type="SAM" id="MobiDB-lite"/>
    </source>
</evidence>
<feature type="compositionally biased region" description="Basic and acidic residues" evidence="1">
    <location>
        <begin position="112"/>
        <end position="127"/>
    </location>
</feature>
<proteinExistence type="predicted"/>
<name>A0A6A6AE17_9PLEO</name>
<feature type="compositionally biased region" description="Basic and acidic residues" evidence="1">
    <location>
        <begin position="74"/>
        <end position="90"/>
    </location>
</feature>
<dbReference type="AlphaFoldDB" id="A0A6A6AE17"/>
<keyword evidence="3" id="KW-1185">Reference proteome</keyword>
<reference evidence="2" key="1">
    <citation type="journal article" date="2020" name="Stud. Mycol.">
        <title>101 Dothideomycetes genomes: a test case for predicting lifestyles and emergence of pathogens.</title>
        <authorList>
            <person name="Haridas S."/>
            <person name="Albert R."/>
            <person name="Binder M."/>
            <person name="Bloem J."/>
            <person name="Labutti K."/>
            <person name="Salamov A."/>
            <person name="Andreopoulos B."/>
            <person name="Baker S."/>
            <person name="Barry K."/>
            <person name="Bills G."/>
            <person name="Bluhm B."/>
            <person name="Cannon C."/>
            <person name="Castanera R."/>
            <person name="Culley D."/>
            <person name="Daum C."/>
            <person name="Ezra D."/>
            <person name="Gonzalez J."/>
            <person name="Henrissat B."/>
            <person name="Kuo A."/>
            <person name="Liang C."/>
            <person name="Lipzen A."/>
            <person name="Lutzoni F."/>
            <person name="Magnuson J."/>
            <person name="Mondo S."/>
            <person name="Nolan M."/>
            <person name="Ohm R."/>
            <person name="Pangilinan J."/>
            <person name="Park H.-J."/>
            <person name="Ramirez L."/>
            <person name="Alfaro M."/>
            <person name="Sun H."/>
            <person name="Tritt A."/>
            <person name="Yoshinaga Y."/>
            <person name="Zwiers L.-H."/>
            <person name="Turgeon B."/>
            <person name="Goodwin S."/>
            <person name="Spatafora J."/>
            <person name="Crous P."/>
            <person name="Grigoriev I."/>
        </authorList>
    </citation>
    <scope>NUCLEOTIDE SEQUENCE</scope>
    <source>
        <strain evidence="2">CBS 119687</strain>
    </source>
</reference>
<evidence type="ECO:0000313" key="2">
    <source>
        <dbReference type="EMBL" id="KAF2129208.1"/>
    </source>
</evidence>
<gene>
    <name evidence="2" type="ORF">P153DRAFT_15282</name>
</gene>
<dbReference type="EMBL" id="ML977506">
    <property type="protein sequence ID" value="KAF2129208.1"/>
    <property type="molecule type" value="Genomic_DNA"/>
</dbReference>
<dbReference type="GeneID" id="54402639"/>
<sequence length="185" mass="21055">MVTCYNDYTAPCHGVEWSAQSRGLRLWPSSTRAHSRKSEYVTHIEGTYATERYYIEPTYSHTRTSQYRSPPGHGHYDSKYGNSGRHDVRHLNKQTHVLADPSNRLSKRHQKSVKELKTGHRSNEFASRRSSQSSQSSVSSRSSRSSESSQLSRSSETDSSRESTRSSTKGSWASGDGAWIRRRPR</sequence>
<feature type="compositionally biased region" description="Basic and acidic residues" evidence="1">
    <location>
        <begin position="155"/>
        <end position="164"/>
    </location>
</feature>